<dbReference type="Proteomes" id="UP000494040">
    <property type="component" value="Unassembled WGS sequence"/>
</dbReference>
<evidence type="ECO:0000256" key="12">
    <source>
        <dbReference type="ARBA" id="ARBA00048418"/>
    </source>
</evidence>
<dbReference type="AlphaFoldDB" id="A0A8I6RP93"/>
<comment type="similarity">
    <text evidence="2">Belongs to the methyltransferase superfamily. HEN1 family.</text>
</comment>
<dbReference type="PANTHER" id="PTHR21404:SF3">
    <property type="entry name" value="SMALL RNA 2'-O-METHYLTRANSFERASE"/>
    <property type="match status" value="1"/>
</dbReference>
<keyword evidence="10" id="KW-0943">RNA-mediated gene silencing</keyword>
<evidence type="ECO:0000313" key="14">
    <source>
        <dbReference type="EnsemblMetazoa" id="XP_014249039.1"/>
    </source>
</evidence>
<dbReference type="GO" id="GO:0001510">
    <property type="term" value="P:RNA methylation"/>
    <property type="evidence" value="ECO:0007669"/>
    <property type="project" value="InterPro"/>
</dbReference>
<feature type="region of interest" description="Disordered" evidence="13">
    <location>
        <begin position="443"/>
        <end position="476"/>
    </location>
</feature>
<accession>A0A8I6RP93</accession>
<evidence type="ECO:0000256" key="1">
    <source>
        <dbReference type="ARBA" id="ARBA00001946"/>
    </source>
</evidence>
<dbReference type="GO" id="GO:0003723">
    <property type="term" value="F:RNA binding"/>
    <property type="evidence" value="ECO:0007669"/>
    <property type="project" value="UniProtKB-KW"/>
</dbReference>
<sequence length="766" mass="86697">MVINHNLRITDVYRGGWADPTSRFNMIVTLVVLVKYGLSLWRCLFLEEEPEPAQSRPSPFRFELPRVEAKAVVDPDNEDIRFYPLVSVQRYETVKEILKKKLHYGGINKVVDLGCSAIKFFPYIRNLEGVREYIAVDIDEDVLVDSKRRVEPLNVDFLKRRPFPFNVKVLLGSASDPDLHLKDTNVIIAIELIEHLYPDVLEALPYNIFGVIQPEIAIFTTPNSDFNVFFPNLNATKFRHYDHKFEWSREQFRDWAENLTVRYPNYEFDICGVGPGPAGSEDKFGCCTQLVTFFRRTLFIEKSNEFKEFYRIIRNVDYPYTTEEELKEEMVSSEVRTFLWNAGDCYLNKDKLEIPISSILNHIVGKVQCDEEFLRFTLIREGYDVETLNDGSDVVVLLHHPSSSESIDLDNDVNIVEYQSAACVEEEDWNKTYTNDIMEEGYESVSKNGSTPPISRDFSPVNKCPGTSSSDVQTRHEDSIHRCKSCDQIVGRSKNKNFRFSLNMEKNDGFDCARGACSSDKIASSGSISDTIGSHSKAPDSGYPNSINMDMDLTPEQVEEITTESESSFEGNESGDEEVRHDNVVAAAHLFDDVENGDVANNNRDGEGNNMEDNRQVGEPLEFQQLIQEDLAQANLAAAEEHDSEEESFISSSRDAHLITECISTTATIGSEILASSYSLAGIPSISRSSPSQEVNNLRDEFSFPDWLLNINVIEEADRGRGDAPEQEDDDLEFDDNLDLDDIDSELSNEMIVRGDFLGGGDISDL</sequence>
<keyword evidence="8" id="KW-0460">Magnesium</keyword>
<evidence type="ECO:0000256" key="6">
    <source>
        <dbReference type="ARBA" id="ARBA00022691"/>
    </source>
</evidence>
<evidence type="ECO:0000256" key="13">
    <source>
        <dbReference type="SAM" id="MobiDB-lite"/>
    </source>
</evidence>
<keyword evidence="5" id="KW-0808">Transferase</keyword>
<evidence type="ECO:0000256" key="3">
    <source>
        <dbReference type="ARBA" id="ARBA00021330"/>
    </source>
</evidence>
<dbReference type="GeneID" id="106666382"/>
<dbReference type="GO" id="GO:0030422">
    <property type="term" value="P:siRNA processing"/>
    <property type="evidence" value="ECO:0007669"/>
    <property type="project" value="TreeGrafter"/>
</dbReference>
<keyword evidence="6" id="KW-0949">S-adenosyl-L-methionine</keyword>
<keyword evidence="15" id="KW-1185">Reference proteome</keyword>
<dbReference type="CDD" id="cd02440">
    <property type="entry name" value="AdoMet_MTases"/>
    <property type="match status" value="1"/>
</dbReference>
<dbReference type="CTD" id="36301"/>
<proteinExistence type="inferred from homology"/>
<dbReference type="GO" id="GO:0005634">
    <property type="term" value="C:nucleus"/>
    <property type="evidence" value="ECO:0007669"/>
    <property type="project" value="TreeGrafter"/>
</dbReference>
<feature type="region of interest" description="Disordered" evidence="13">
    <location>
        <begin position="523"/>
        <end position="544"/>
    </location>
</feature>
<organism evidence="14 15">
    <name type="scientific">Cimex lectularius</name>
    <name type="common">Bed bug</name>
    <name type="synonym">Acanthia lectularia</name>
    <dbReference type="NCBI Taxonomy" id="79782"/>
    <lineage>
        <taxon>Eukaryota</taxon>
        <taxon>Metazoa</taxon>
        <taxon>Ecdysozoa</taxon>
        <taxon>Arthropoda</taxon>
        <taxon>Hexapoda</taxon>
        <taxon>Insecta</taxon>
        <taxon>Pterygota</taxon>
        <taxon>Neoptera</taxon>
        <taxon>Paraneoptera</taxon>
        <taxon>Hemiptera</taxon>
        <taxon>Heteroptera</taxon>
        <taxon>Panheteroptera</taxon>
        <taxon>Cimicomorpha</taxon>
        <taxon>Cimicidae</taxon>
        <taxon>Cimex</taxon>
    </lineage>
</organism>
<dbReference type="GO" id="GO:0005737">
    <property type="term" value="C:cytoplasm"/>
    <property type="evidence" value="ECO:0007669"/>
    <property type="project" value="TreeGrafter"/>
</dbReference>
<evidence type="ECO:0000256" key="11">
    <source>
        <dbReference type="ARBA" id="ARBA00035025"/>
    </source>
</evidence>
<dbReference type="KEGG" id="clec:106666382"/>
<evidence type="ECO:0000256" key="9">
    <source>
        <dbReference type="ARBA" id="ARBA00022884"/>
    </source>
</evidence>
<name>A0A8I6RP93_CIMLE</name>
<dbReference type="InterPro" id="IPR026610">
    <property type="entry name" value="Hen1"/>
</dbReference>
<feature type="region of interest" description="Disordered" evidence="13">
    <location>
        <begin position="718"/>
        <end position="738"/>
    </location>
</feature>
<dbReference type="EnsemblMetazoa" id="XM_014393553.2">
    <property type="protein sequence ID" value="XP_014249039.1"/>
    <property type="gene ID" value="LOC106666382"/>
</dbReference>
<dbReference type="OrthoDB" id="2154311at2759"/>
<dbReference type="InterPro" id="IPR029063">
    <property type="entry name" value="SAM-dependent_MTases_sf"/>
</dbReference>
<dbReference type="PANTHER" id="PTHR21404">
    <property type="entry name" value="HEN1"/>
    <property type="match status" value="1"/>
</dbReference>
<evidence type="ECO:0000256" key="7">
    <source>
        <dbReference type="ARBA" id="ARBA00022723"/>
    </source>
</evidence>
<dbReference type="SUPFAM" id="SSF53335">
    <property type="entry name" value="S-adenosyl-L-methionine-dependent methyltransferases"/>
    <property type="match status" value="1"/>
</dbReference>
<keyword evidence="9" id="KW-0694">RNA-binding</keyword>
<evidence type="ECO:0000256" key="5">
    <source>
        <dbReference type="ARBA" id="ARBA00022679"/>
    </source>
</evidence>
<evidence type="ECO:0000256" key="2">
    <source>
        <dbReference type="ARBA" id="ARBA00009026"/>
    </source>
</evidence>
<evidence type="ECO:0000256" key="10">
    <source>
        <dbReference type="ARBA" id="ARBA00023158"/>
    </source>
</evidence>
<evidence type="ECO:0000256" key="8">
    <source>
        <dbReference type="ARBA" id="ARBA00022842"/>
    </source>
</evidence>
<reference evidence="14" key="1">
    <citation type="submission" date="2022-01" db="UniProtKB">
        <authorList>
            <consortium name="EnsemblMetazoa"/>
        </authorList>
    </citation>
    <scope>IDENTIFICATION</scope>
</reference>
<feature type="compositionally biased region" description="Acidic residues" evidence="13">
    <location>
        <begin position="725"/>
        <end position="738"/>
    </location>
</feature>
<dbReference type="GO" id="GO:0034587">
    <property type="term" value="P:piRNA processing"/>
    <property type="evidence" value="ECO:0007669"/>
    <property type="project" value="TreeGrafter"/>
</dbReference>
<keyword evidence="4" id="KW-0489">Methyltransferase</keyword>
<dbReference type="GO" id="GO:0090486">
    <property type="term" value="F:small RNA 2'-O-methyltransferase activity"/>
    <property type="evidence" value="ECO:0007669"/>
    <property type="project" value="UniProtKB-EC"/>
</dbReference>
<evidence type="ECO:0000313" key="15">
    <source>
        <dbReference type="Proteomes" id="UP000494040"/>
    </source>
</evidence>
<protein>
    <recommendedName>
        <fullName evidence="3">Small RNA 2'-O-methyltransferase</fullName>
        <ecNumber evidence="11">2.1.1.386</ecNumber>
    </recommendedName>
</protein>
<comment type="cofactor">
    <cofactor evidence="1">
        <name>Mg(2+)</name>
        <dbReference type="ChEBI" id="CHEBI:18420"/>
    </cofactor>
</comment>
<evidence type="ECO:0000256" key="4">
    <source>
        <dbReference type="ARBA" id="ARBA00022603"/>
    </source>
</evidence>
<comment type="catalytic activity">
    <reaction evidence="12">
        <text>small RNA 3'-end nucleotide + S-adenosyl-L-methionine = small RNA 3'-end 2'-O-methylnucleotide + S-adenosyl-L-homocysteine + H(+)</text>
        <dbReference type="Rhea" id="RHEA:37887"/>
        <dbReference type="Rhea" id="RHEA-COMP:10415"/>
        <dbReference type="Rhea" id="RHEA-COMP:10416"/>
        <dbReference type="ChEBI" id="CHEBI:15378"/>
        <dbReference type="ChEBI" id="CHEBI:57856"/>
        <dbReference type="ChEBI" id="CHEBI:59789"/>
        <dbReference type="ChEBI" id="CHEBI:74896"/>
        <dbReference type="ChEBI" id="CHEBI:74898"/>
        <dbReference type="EC" id="2.1.1.386"/>
    </reaction>
</comment>
<dbReference type="RefSeq" id="XP_014249039.1">
    <property type="nucleotide sequence ID" value="XM_014393553.2"/>
</dbReference>
<dbReference type="GO" id="GO:0046872">
    <property type="term" value="F:metal ion binding"/>
    <property type="evidence" value="ECO:0007669"/>
    <property type="project" value="UniProtKB-KW"/>
</dbReference>
<dbReference type="Gene3D" id="3.40.50.150">
    <property type="entry name" value="Vaccinia Virus protein VP39"/>
    <property type="match status" value="1"/>
</dbReference>
<keyword evidence="7" id="KW-0479">Metal-binding</keyword>
<dbReference type="EC" id="2.1.1.386" evidence="11"/>